<comment type="caution">
    <text evidence="2">The sequence shown here is derived from an EMBL/GenBank/DDBJ whole genome shotgun (WGS) entry which is preliminary data.</text>
</comment>
<keyword evidence="3" id="KW-1185">Reference proteome</keyword>
<evidence type="ECO:0000256" key="1">
    <source>
        <dbReference type="SAM" id="MobiDB-lite"/>
    </source>
</evidence>
<gene>
    <name evidence="2" type="ORF">NESM_000808700</name>
</gene>
<evidence type="ECO:0000313" key="3">
    <source>
        <dbReference type="Proteomes" id="UP001430356"/>
    </source>
</evidence>
<evidence type="ECO:0000313" key="2">
    <source>
        <dbReference type="EMBL" id="KAK7198482.1"/>
    </source>
</evidence>
<dbReference type="Proteomes" id="UP001430356">
    <property type="component" value="Unassembled WGS sequence"/>
</dbReference>
<proteinExistence type="predicted"/>
<protein>
    <submittedName>
        <fullName evidence="2">Enolase</fullName>
    </submittedName>
</protein>
<dbReference type="EMBL" id="JAECZO010000153">
    <property type="protein sequence ID" value="KAK7198482.1"/>
    <property type="molecule type" value="Genomic_DNA"/>
</dbReference>
<reference evidence="2 3" key="1">
    <citation type="journal article" date="2021" name="MBio">
        <title>A New Model Trypanosomatid, Novymonas esmeraldas: Genomic Perception of Its 'Candidatus Pandoraea novymonadis' Endosymbiont.</title>
        <authorList>
            <person name="Zakharova A."/>
            <person name="Saura A."/>
            <person name="Butenko A."/>
            <person name="Podesvova L."/>
            <person name="Warmusova S."/>
            <person name="Kostygov A.Y."/>
            <person name="Nenarokova A."/>
            <person name="Lukes J."/>
            <person name="Opperdoes F.R."/>
            <person name="Yurchenko V."/>
        </authorList>
    </citation>
    <scope>NUCLEOTIDE SEQUENCE [LARGE SCALE GENOMIC DNA]</scope>
    <source>
        <strain evidence="2 3">E262AT.01</strain>
    </source>
</reference>
<dbReference type="AlphaFoldDB" id="A0AAW0EW40"/>
<organism evidence="2 3">
    <name type="scientific">Novymonas esmeraldas</name>
    <dbReference type="NCBI Taxonomy" id="1808958"/>
    <lineage>
        <taxon>Eukaryota</taxon>
        <taxon>Discoba</taxon>
        <taxon>Euglenozoa</taxon>
        <taxon>Kinetoplastea</taxon>
        <taxon>Metakinetoplastina</taxon>
        <taxon>Trypanosomatida</taxon>
        <taxon>Trypanosomatidae</taxon>
        <taxon>Novymonas</taxon>
    </lineage>
</organism>
<feature type="region of interest" description="Disordered" evidence="1">
    <location>
        <begin position="560"/>
        <end position="605"/>
    </location>
</feature>
<name>A0AAW0EW40_9TRYP</name>
<sequence length="605" mass="62267">MPSSVSWQRYDDEFNVSGVMTEAARACVAAHPTDVKDFFSKYFRQVAGGVSIKAMRHREVLGEADEVAFCFTLELCAGTEVSVTASGLLATTAACSAALDSGEVAAVEAACGAVVAELLKLGVVEPQSAWDAVLCAAVGASSLSSTSAAALQWVLSVLAALAAAAQRQVPLYEYVAALSDSSRGSSGLALGGTHAAAAAATAATSAAAAAAAAAIIADAAPRFYTLPQLLVTFLVCATREDAPEAAGNVRFSRVYVALDVLSAPAEAEEDDDVYGAERKAVPLTGAVLRHRLQRVRWAAFHFLRHHPTATDVDTDGVLKWDGAANLADVVKAVADSLTAAQLRVGTEVCVGLSLGASATRVPAAEVVDGGAAAKDVGGVSYALFGGGEPAVSGDQISEYLKEQLEEVGPGVVQLLEDTHVAEDHVARQRLQMAVQESVILTDVVAPPPGPTVTTGVSPAVTLASPNDGRFPNVSVDVRGCDTLSAAAAHMCSAVDGAHVALTLSVGASAGDSQTTAHAVDVAIACGVAYVVVSAGIFTPYSAAVVSRLATRTDELARRGLVAPRPSPHRFCRREWPPLPVGDVAPIRRKGEKKKKETGKANNKKR</sequence>
<accession>A0AAW0EW40</accession>